<evidence type="ECO:0000313" key="4">
    <source>
        <dbReference type="Proteomes" id="UP001500393"/>
    </source>
</evidence>
<comment type="caution">
    <text evidence="3">The sequence shown here is derived from an EMBL/GenBank/DDBJ whole genome shotgun (WGS) entry which is preliminary data.</text>
</comment>
<reference evidence="3 4" key="1">
    <citation type="journal article" date="2019" name="Int. J. Syst. Evol. Microbiol.">
        <title>The Global Catalogue of Microorganisms (GCM) 10K type strain sequencing project: providing services to taxonomists for standard genome sequencing and annotation.</title>
        <authorList>
            <consortium name="The Broad Institute Genomics Platform"/>
            <consortium name="The Broad Institute Genome Sequencing Center for Infectious Disease"/>
            <person name="Wu L."/>
            <person name="Ma J."/>
        </authorList>
    </citation>
    <scope>NUCLEOTIDE SEQUENCE [LARGE SCALE GENOMIC DNA]</scope>
    <source>
        <strain evidence="3 4">JCM 14969</strain>
    </source>
</reference>
<evidence type="ECO:0000256" key="1">
    <source>
        <dbReference type="SAM" id="MobiDB-lite"/>
    </source>
</evidence>
<organism evidence="3 4">
    <name type="scientific">Kribbella sancticallisti</name>
    <dbReference type="NCBI Taxonomy" id="460087"/>
    <lineage>
        <taxon>Bacteria</taxon>
        <taxon>Bacillati</taxon>
        <taxon>Actinomycetota</taxon>
        <taxon>Actinomycetes</taxon>
        <taxon>Propionibacteriales</taxon>
        <taxon>Kribbellaceae</taxon>
        <taxon>Kribbella</taxon>
    </lineage>
</organism>
<dbReference type="RefSeq" id="WP_344208910.1">
    <property type="nucleotide sequence ID" value="NZ_BAAAOS010000005.1"/>
</dbReference>
<feature type="region of interest" description="Disordered" evidence="1">
    <location>
        <begin position="203"/>
        <end position="228"/>
    </location>
</feature>
<dbReference type="Pfam" id="PF04717">
    <property type="entry name" value="Phage_base_V"/>
    <property type="match status" value="1"/>
</dbReference>
<feature type="domain" description="Gp5/Type VI secretion system Vgr protein OB-fold" evidence="2">
    <location>
        <begin position="23"/>
        <end position="99"/>
    </location>
</feature>
<proteinExistence type="predicted"/>
<feature type="compositionally biased region" description="Polar residues" evidence="1">
    <location>
        <begin position="215"/>
        <end position="228"/>
    </location>
</feature>
<dbReference type="InterPro" id="IPR037026">
    <property type="entry name" value="Vgr_OB-fold_dom_sf"/>
</dbReference>
<sequence>MIQDARHHDPDGAWPVARFYGKYHGVVADTDDPLKIGRIRSTVPAVLGEDVQTGWALPCLPAGGAKDTGLLFLPSVGATVWMEFAAGDISQPIWSGCFYGAPTSTGGADDLGSATGPETPQSDGQDPSPTRWVLRTAGGHELTFDDDGEVVLLKNGNGKTSVRFEQDGTVVVSADTIKLGASAAEKVVLGDTFMTFFNAHTHPTGVGPSGPPVTAMSSSQLSAKVTTE</sequence>
<dbReference type="Gene3D" id="2.40.50.230">
    <property type="entry name" value="Gp5 N-terminal domain"/>
    <property type="match status" value="1"/>
</dbReference>
<gene>
    <name evidence="3" type="ORF">GCM10009789_03120</name>
</gene>
<feature type="region of interest" description="Disordered" evidence="1">
    <location>
        <begin position="108"/>
        <end position="131"/>
    </location>
</feature>
<keyword evidence="4" id="KW-1185">Reference proteome</keyword>
<name>A0ABN2C626_9ACTN</name>
<dbReference type="SUPFAM" id="SSF69255">
    <property type="entry name" value="gp5 N-terminal domain-like"/>
    <property type="match status" value="1"/>
</dbReference>
<feature type="compositionally biased region" description="Polar residues" evidence="1">
    <location>
        <begin position="116"/>
        <end position="128"/>
    </location>
</feature>
<evidence type="ECO:0000313" key="3">
    <source>
        <dbReference type="EMBL" id="GAA1552955.1"/>
    </source>
</evidence>
<dbReference type="InterPro" id="IPR006531">
    <property type="entry name" value="Gp5/Vgr_OB"/>
</dbReference>
<dbReference type="EMBL" id="BAAAOS010000005">
    <property type="protein sequence ID" value="GAA1552955.1"/>
    <property type="molecule type" value="Genomic_DNA"/>
</dbReference>
<dbReference type="Proteomes" id="UP001500393">
    <property type="component" value="Unassembled WGS sequence"/>
</dbReference>
<evidence type="ECO:0000259" key="2">
    <source>
        <dbReference type="Pfam" id="PF04717"/>
    </source>
</evidence>
<protein>
    <recommendedName>
        <fullName evidence="2">Gp5/Type VI secretion system Vgr protein OB-fold domain-containing protein</fullName>
    </recommendedName>
</protein>
<accession>A0ABN2C626</accession>